<comment type="caution">
    <text evidence="3">The sequence shown here is derived from an EMBL/GenBank/DDBJ whole genome shotgun (WGS) entry which is preliminary data.</text>
</comment>
<keyword evidence="4" id="KW-1185">Reference proteome</keyword>
<dbReference type="InterPro" id="IPR006015">
    <property type="entry name" value="Universal_stress_UspA"/>
</dbReference>
<reference evidence="4" key="1">
    <citation type="journal article" date="2019" name="Int. J. Syst. Evol. Microbiol.">
        <title>The Global Catalogue of Microorganisms (GCM) 10K type strain sequencing project: providing services to taxonomists for standard genome sequencing and annotation.</title>
        <authorList>
            <consortium name="The Broad Institute Genomics Platform"/>
            <consortium name="The Broad Institute Genome Sequencing Center for Infectious Disease"/>
            <person name="Wu L."/>
            <person name="Ma J."/>
        </authorList>
    </citation>
    <scope>NUCLEOTIDE SEQUENCE [LARGE SCALE GENOMIC DNA]</scope>
    <source>
        <strain evidence="4">CGMCC 4.7643</strain>
    </source>
</reference>
<sequence length="170" mass="17433">MVVVRGPAPHPANAGPVVLGVDGSDEESEATGFAFAFAERHGLAVHAVHAWLNPALDTPLGTATGVGVPGHALGPEEDELRAAATESVRRRLRPWAGRHPGVGLTHEVVADLAAKALLDRSADATLLVVGSHGGGELWRVLLGSVGHAVLYHADCPVAIVRAPAKGGDQD</sequence>
<dbReference type="Proteomes" id="UP001597419">
    <property type="component" value="Unassembled WGS sequence"/>
</dbReference>
<gene>
    <name evidence="3" type="ORF">ACFSYJ_38175</name>
</gene>
<dbReference type="InterPro" id="IPR006016">
    <property type="entry name" value="UspA"/>
</dbReference>
<organism evidence="3 4">
    <name type="scientific">Amycolatopsis samaneae</name>
    <dbReference type="NCBI Taxonomy" id="664691"/>
    <lineage>
        <taxon>Bacteria</taxon>
        <taxon>Bacillati</taxon>
        <taxon>Actinomycetota</taxon>
        <taxon>Actinomycetes</taxon>
        <taxon>Pseudonocardiales</taxon>
        <taxon>Pseudonocardiaceae</taxon>
        <taxon>Amycolatopsis</taxon>
    </lineage>
</organism>
<evidence type="ECO:0000313" key="4">
    <source>
        <dbReference type="Proteomes" id="UP001597419"/>
    </source>
</evidence>
<proteinExistence type="inferred from homology"/>
<accession>A0ABW5GV19</accession>
<dbReference type="SUPFAM" id="SSF52402">
    <property type="entry name" value="Adenine nucleotide alpha hydrolases-like"/>
    <property type="match status" value="1"/>
</dbReference>
<dbReference type="RefSeq" id="WP_378273148.1">
    <property type="nucleotide sequence ID" value="NZ_JBHUKU010000026.1"/>
</dbReference>
<name>A0ABW5GV19_9PSEU</name>
<dbReference type="InterPro" id="IPR014729">
    <property type="entry name" value="Rossmann-like_a/b/a_fold"/>
</dbReference>
<dbReference type="Gene3D" id="3.40.50.620">
    <property type="entry name" value="HUPs"/>
    <property type="match status" value="1"/>
</dbReference>
<comment type="similarity">
    <text evidence="1">Belongs to the universal stress protein A family.</text>
</comment>
<dbReference type="PANTHER" id="PTHR46553:SF3">
    <property type="entry name" value="ADENINE NUCLEOTIDE ALPHA HYDROLASES-LIKE SUPERFAMILY PROTEIN"/>
    <property type="match status" value="1"/>
</dbReference>
<evidence type="ECO:0000313" key="3">
    <source>
        <dbReference type="EMBL" id="MFD2464495.1"/>
    </source>
</evidence>
<protein>
    <submittedName>
        <fullName evidence="3">Universal stress protein</fullName>
    </submittedName>
</protein>
<evidence type="ECO:0000256" key="1">
    <source>
        <dbReference type="ARBA" id="ARBA00008791"/>
    </source>
</evidence>
<dbReference type="Pfam" id="PF00582">
    <property type="entry name" value="Usp"/>
    <property type="match status" value="1"/>
</dbReference>
<evidence type="ECO:0000259" key="2">
    <source>
        <dbReference type="Pfam" id="PF00582"/>
    </source>
</evidence>
<dbReference type="EMBL" id="JBHUKU010000026">
    <property type="protein sequence ID" value="MFD2464495.1"/>
    <property type="molecule type" value="Genomic_DNA"/>
</dbReference>
<dbReference type="PRINTS" id="PR01438">
    <property type="entry name" value="UNVRSLSTRESS"/>
</dbReference>
<feature type="domain" description="UspA" evidence="2">
    <location>
        <begin position="16"/>
        <end position="161"/>
    </location>
</feature>
<dbReference type="PANTHER" id="PTHR46553">
    <property type="entry name" value="ADENINE NUCLEOTIDE ALPHA HYDROLASES-LIKE SUPERFAMILY PROTEIN"/>
    <property type="match status" value="1"/>
</dbReference>